<feature type="transmembrane region" description="Helical" evidence="9">
    <location>
        <begin position="39"/>
        <end position="61"/>
    </location>
</feature>
<comment type="similarity">
    <text evidence="2 9">Belongs to the ABC-2 integral membrane protein family.</text>
</comment>
<evidence type="ECO:0000256" key="1">
    <source>
        <dbReference type="ARBA" id="ARBA00004429"/>
    </source>
</evidence>
<evidence type="ECO:0000259" key="10">
    <source>
        <dbReference type="PROSITE" id="PS51012"/>
    </source>
</evidence>
<dbReference type="EMBL" id="CP040896">
    <property type="protein sequence ID" value="QDA62447.1"/>
    <property type="molecule type" value="Genomic_DNA"/>
</dbReference>
<feature type="transmembrane region" description="Helical" evidence="9">
    <location>
        <begin position="160"/>
        <end position="181"/>
    </location>
</feature>
<evidence type="ECO:0000256" key="2">
    <source>
        <dbReference type="ARBA" id="ARBA00007783"/>
    </source>
</evidence>
<evidence type="ECO:0000313" key="12">
    <source>
        <dbReference type="Proteomes" id="UP000305398"/>
    </source>
</evidence>
<feature type="transmembrane region" description="Helical" evidence="9">
    <location>
        <begin position="12"/>
        <end position="33"/>
    </location>
</feature>
<dbReference type="PANTHER" id="PTHR30413">
    <property type="entry name" value="INNER MEMBRANE TRANSPORT PERMEASE"/>
    <property type="match status" value="1"/>
</dbReference>
<dbReference type="PRINTS" id="PR00164">
    <property type="entry name" value="ABC2TRNSPORT"/>
</dbReference>
<name>A0A5B8A5D7_9BACT</name>
<protein>
    <recommendedName>
        <fullName evidence="9">Transport permease protein</fullName>
    </recommendedName>
</protein>
<evidence type="ECO:0000256" key="6">
    <source>
        <dbReference type="ARBA" id="ARBA00022692"/>
    </source>
</evidence>
<dbReference type="InterPro" id="IPR013525">
    <property type="entry name" value="ABC2_TM"/>
</dbReference>
<feature type="transmembrane region" description="Helical" evidence="9">
    <location>
        <begin position="219"/>
        <end position="237"/>
    </location>
</feature>
<organism evidence="11 12">
    <name type="scientific">Hymenobacter jejuensis</name>
    <dbReference type="NCBI Taxonomy" id="2502781"/>
    <lineage>
        <taxon>Bacteria</taxon>
        <taxon>Pseudomonadati</taxon>
        <taxon>Bacteroidota</taxon>
        <taxon>Cytophagia</taxon>
        <taxon>Cytophagales</taxon>
        <taxon>Hymenobacteraceae</taxon>
        <taxon>Hymenobacter</taxon>
    </lineage>
</organism>
<evidence type="ECO:0000256" key="8">
    <source>
        <dbReference type="ARBA" id="ARBA00023136"/>
    </source>
</evidence>
<dbReference type="InterPro" id="IPR047817">
    <property type="entry name" value="ABC2_TM_bact-type"/>
</dbReference>
<dbReference type="AlphaFoldDB" id="A0A5B8A5D7"/>
<proteinExistence type="inferred from homology"/>
<evidence type="ECO:0000256" key="4">
    <source>
        <dbReference type="ARBA" id="ARBA00022475"/>
    </source>
</evidence>
<feature type="transmembrane region" description="Helical" evidence="9">
    <location>
        <begin position="96"/>
        <end position="117"/>
    </location>
</feature>
<reference evidence="11 12" key="1">
    <citation type="submission" date="2019-06" db="EMBL/GenBank/DDBJ databases">
        <authorList>
            <person name="Srinivasan S."/>
        </authorList>
    </citation>
    <scope>NUCLEOTIDE SEQUENCE [LARGE SCALE GENOMIC DNA]</scope>
    <source>
        <strain evidence="11 12">17J68-5</strain>
    </source>
</reference>
<dbReference type="OrthoDB" id="9786910at2"/>
<dbReference type="GO" id="GO:0043190">
    <property type="term" value="C:ATP-binding cassette (ABC) transporter complex"/>
    <property type="evidence" value="ECO:0007669"/>
    <property type="project" value="InterPro"/>
</dbReference>
<evidence type="ECO:0000256" key="7">
    <source>
        <dbReference type="ARBA" id="ARBA00022989"/>
    </source>
</evidence>
<dbReference type="PROSITE" id="PS51012">
    <property type="entry name" value="ABC_TM2"/>
    <property type="match status" value="1"/>
</dbReference>
<keyword evidence="5" id="KW-0997">Cell inner membrane</keyword>
<dbReference type="Proteomes" id="UP000305398">
    <property type="component" value="Chromosome"/>
</dbReference>
<dbReference type="GO" id="GO:0015920">
    <property type="term" value="P:lipopolysaccharide transport"/>
    <property type="evidence" value="ECO:0007669"/>
    <property type="project" value="TreeGrafter"/>
</dbReference>
<comment type="subcellular location">
    <subcellularLocation>
        <location evidence="1">Cell inner membrane</location>
        <topology evidence="1">Multi-pass membrane protein</topology>
    </subcellularLocation>
    <subcellularLocation>
        <location evidence="9">Cell membrane</location>
        <topology evidence="9">Multi-pass membrane protein</topology>
    </subcellularLocation>
</comment>
<dbReference type="GO" id="GO:0140359">
    <property type="term" value="F:ABC-type transporter activity"/>
    <property type="evidence" value="ECO:0007669"/>
    <property type="project" value="InterPro"/>
</dbReference>
<keyword evidence="12" id="KW-1185">Reference proteome</keyword>
<dbReference type="InterPro" id="IPR000412">
    <property type="entry name" value="ABC_2_transport"/>
</dbReference>
<feature type="transmembrane region" description="Helical" evidence="9">
    <location>
        <begin position="129"/>
        <end position="153"/>
    </location>
</feature>
<evidence type="ECO:0000256" key="5">
    <source>
        <dbReference type="ARBA" id="ARBA00022519"/>
    </source>
</evidence>
<evidence type="ECO:0000313" key="11">
    <source>
        <dbReference type="EMBL" id="QDA62447.1"/>
    </source>
</evidence>
<keyword evidence="6 9" id="KW-0812">Transmembrane</keyword>
<gene>
    <name evidence="11" type="ORF">FHG12_03735</name>
</gene>
<keyword evidence="8 9" id="KW-0472">Membrane</keyword>
<feature type="domain" description="ABC transmembrane type-2" evidence="10">
    <location>
        <begin position="14"/>
        <end position="240"/>
    </location>
</feature>
<evidence type="ECO:0000256" key="9">
    <source>
        <dbReference type="RuleBase" id="RU361157"/>
    </source>
</evidence>
<keyword evidence="4 9" id="KW-1003">Cell membrane</keyword>
<sequence>MRRDFLLIYQQTILGPFWVLLQPVLTLVTYVLVFGKVVGISTGGIPPVLFYLAGIVLWNLFNESFTSITSTFRDNAHIFSKVYFPRLIIPVSRLSVYLLHFTIQFSLLVLALLYYLIFSPLQAPEAISLMLVPVAVVLVSIISFALGLLFSVITAKYRDVGHLLGLVVRLLMFLTPVIYPISYVSEKWRWIVQLNPLTPLFELFRRALLGQGVVTIPQFVYSFTFAGLLLIVSLLIFNKQGDKLIDIL</sequence>
<dbReference type="Pfam" id="PF01061">
    <property type="entry name" value="ABC2_membrane"/>
    <property type="match status" value="1"/>
</dbReference>
<accession>A0A5B8A5D7</accession>
<dbReference type="PANTHER" id="PTHR30413:SF8">
    <property type="entry name" value="TRANSPORT PERMEASE PROTEIN"/>
    <property type="match status" value="1"/>
</dbReference>
<evidence type="ECO:0000256" key="3">
    <source>
        <dbReference type="ARBA" id="ARBA00022448"/>
    </source>
</evidence>
<keyword evidence="7 9" id="KW-1133">Transmembrane helix</keyword>
<keyword evidence="3 9" id="KW-0813">Transport</keyword>
<dbReference type="KEGG" id="hyj:FHG12_03735"/>